<dbReference type="AlphaFoldDB" id="A0A7J0F188"/>
<evidence type="ECO:0000313" key="1">
    <source>
        <dbReference type="EMBL" id="GFY92236.1"/>
    </source>
</evidence>
<keyword evidence="2" id="KW-1185">Reference proteome</keyword>
<sequence>MSYGVINPYAANHPPSFPSSHYLGGVAKLLICCYPVPLVPSEFLVIGGEGGWELL</sequence>
<dbReference type="EMBL" id="BJWL01000008">
    <property type="protein sequence ID" value="GFY92236.1"/>
    <property type="molecule type" value="Genomic_DNA"/>
</dbReference>
<evidence type="ECO:0000313" key="2">
    <source>
        <dbReference type="Proteomes" id="UP000585474"/>
    </source>
</evidence>
<name>A0A7J0F188_9ERIC</name>
<dbReference type="Proteomes" id="UP000585474">
    <property type="component" value="Unassembled WGS sequence"/>
</dbReference>
<accession>A0A7J0F188</accession>
<comment type="caution">
    <text evidence="1">The sequence shown here is derived from an EMBL/GenBank/DDBJ whole genome shotgun (WGS) entry which is preliminary data.</text>
</comment>
<organism evidence="1 2">
    <name type="scientific">Actinidia rufa</name>
    <dbReference type="NCBI Taxonomy" id="165716"/>
    <lineage>
        <taxon>Eukaryota</taxon>
        <taxon>Viridiplantae</taxon>
        <taxon>Streptophyta</taxon>
        <taxon>Embryophyta</taxon>
        <taxon>Tracheophyta</taxon>
        <taxon>Spermatophyta</taxon>
        <taxon>Magnoliopsida</taxon>
        <taxon>eudicotyledons</taxon>
        <taxon>Gunneridae</taxon>
        <taxon>Pentapetalae</taxon>
        <taxon>asterids</taxon>
        <taxon>Ericales</taxon>
        <taxon>Actinidiaceae</taxon>
        <taxon>Actinidia</taxon>
    </lineage>
</organism>
<gene>
    <name evidence="1" type="ORF">Acr_08g0006320</name>
</gene>
<protein>
    <submittedName>
        <fullName evidence="1">Uncharacterized protein</fullName>
    </submittedName>
</protein>
<proteinExistence type="predicted"/>
<reference evidence="1 2" key="1">
    <citation type="submission" date="2019-07" db="EMBL/GenBank/DDBJ databases">
        <title>De Novo Assembly of kiwifruit Actinidia rufa.</title>
        <authorList>
            <person name="Sugita-Konishi S."/>
            <person name="Sato K."/>
            <person name="Mori E."/>
            <person name="Abe Y."/>
            <person name="Kisaki G."/>
            <person name="Hamano K."/>
            <person name="Suezawa K."/>
            <person name="Otani M."/>
            <person name="Fukuda T."/>
            <person name="Manabe T."/>
            <person name="Gomi K."/>
            <person name="Tabuchi M."/>
            <person name="Akimitsu K."/>
            <person name="Kataoka I."/>
        </authorList>
    </citation>
    <scope>NUCLEOTIDE SEQUENCE [LARGE SCALE GENOMIC DNA]</scope>
    <source>
        <strain evidence="2">cv. Fuchu</strain>
    </source>
</reference>